<dbReference type="GO" id="GO:0016491">
    <property type="term" value="F:oxidoreductase activity"/>
    <property type="evidence" value="ECO:0007669"/>
    <property type="project" value="InterPro"/>
</dbReference>
<comment type="caution">
    <text evidence="2">The sequence shown here is derived from an EMBL/GenBank/DDBJ whole genome shotgun (WGS) entry which is preliminary data.</text>
</comment>
<feature type="domain" description="Molybdopterin dinucleotide-binding" evidence="1">
    <location>
        <begin position="30"/>
        <end position="111"/>
    </location>
</feature>
<dbReference type="Gene3D" id="2.40.40.20">
    <property type="match status" value="1"/>
</dbReference>
<dbReference type="AlphaFoldDB" id="A0A520KSY9"/>
<dbReference type="SUPFAM" id="SSF50692">
    <property type="entry name" value="ADC-like"/>
    <property type="match status" value="1"/>
</dbReference>
<dbReference type="Pfam" id="PF01568">
    <property type="entry name" value="Molydop_binding"/>
    <property type="match status" value="1"/>
</dbReference>
<dbReference type="GO" id="GO:0043546">
    <property type="term" value="F:molybdopterin cofactor binding"/>
    <property type="evidence" value="ECO:0007669"/>
    <property type="project" value="InterPro"/>
</dbReference>
<proteinExistence type="predicted"/>
<name>A0A520KSY9_METT2</name>
<evidence type="ECO:0000313" key="2">
    <source>
        <dbReference type="EMBL" id="RZN65047.1"/>
    </source>
</evidence>
<gene>
    <name evidence="2" type="ORF">EF806_03120</name>
</gene>
<organism evidence="2 3">
    <name type="scientific">Methanoliparum thermophilum</name>
    <dbReference type="NCBI Taxonomy" id="2491083"/>
    <lineage>
        <taxon>Archaea</taxon>
        <taxon>Methanobacteriati</taxon>
        <taxon>Methanobacteriota</taxon>
        <taxon>Candidatus Methanoliparia</taxon>
        <taxon>Candidatus Methanoliparales</taxon>
        <taxon>Candidatus Methanoliparaceae</taxon>
        <taxon>Candidatus Methanoliparum</taxon>
    </lineage>
</organism>
<protein>
    <recommendedName>
        <fullName evidence="1">Molybdopterin dinucleotide-binding domain-containing protein</fullName>
    </recommendedName>
</protein>
<reference evidence="2 3" key="1">
    <citation type="journal article" date="2019" name="Nat. Microbiol.">
        <title>Wide diversity of methane and short-chain alkane metabolisms in uncultured archaea.</title>
        <authorList>
            <person name="Borrel G."/>
            <person name="Adam P.S."/>
            <person name="McKay L.J."/>
            <person name="Chen L.X."/>
            <person name="Sierra-Garcia I.N."/>
            <person name="Sieber C.M."/>
            <person name="Letourneur Q."/>
            <person name="Ghozlane A."/>
            <person name="Andersen G.L."/>
            <person name="Li W.J."/>
            <person name="Hallam S.J."/>
            <person name="Muyzer G."/>
            <person name="de Oliveira V.M."/>
            <person name="Inskeep W.P."/>
            <person name="Banfield J.F."/>
            <person name="Gribaldo S."/>
        </authorList>
    </citation>
    <scope>NUCLEOTIDE SEQUENCE [LARGE SCALE GENOMIC DNA]</scope>
    <source>
        <strain evidence="2">NM1a</strain>
    </source>
</reference>
<dbReference type="EMBL" id="RXIF01000004">
    <property type="protein sequence ID" value="RZN65047.1"/>
    <property type="molecule type" value="Genomic_DNA"/>
</dbReference>
<accession>A0A520KSY9</accession>
<sequence>MSDNDLIIISYEDRNVFKQDSPFDNSYIEKMAIIELTEEDMNKNDIKDDENILVYNDNGEVVVKAKKMEEGDVGIASMPKGPWFSVLLPNNIEDFYKHINAKIKKTEDPITTIEFIFD</sequence>
<dbReference type="InterPro" id="IPR009010">
    <property type="entry name" value="Asp_de-COase-like_dom_sf"/>
</dbReference>
<dbReference type="InterPro" id="IPR006657">
    <property type="entry name" value="MoPterin_dinucl-bd_dom"/>
</dbReference>
<dbReference type="Proteomes" id="UP000317158">
    <property type="component" value="Unassembled WGS sequence"/>
</dbReference>
<evidence type="ECO:0000313" key="3">
    <source>
        <dbReference type="Proteomes" id="UP000317158"/>
    </source>
</evidence>
<evidence type="ECO:0000259" key="1">
    <source>
        <dbReference type="Pfam" id="PF01568"/>
    </source>
</evidence>